<protein>
    <recommendedName>
        <fullName evidence="8">Chloroplast import component protein (Tic20)</fullName>
    </recommendedName>
</protein>
<keyword evidence="3 5" id="KW-1133">Transmembrane helix</keyword>
<dbReference type="STRING" id="39480.EUAN_08040"/>
<reference evidence="6 7" key="1">
    <citation type="submission" date="2016-09" db="EMBL/GenBank/DDBJ databases">
        <title>Genome sequence of Eubacterium angustum.</title>
        <authorList>
            <person name="Poehlein A."/>
            <person name="Daniel R."/>
        </authorList>
    </citation>
    <scope>NUCLEOTIDE SEQUENCE [LARGE SCALE GENOMIC DNA]</scope>
    <source>
        <strain evidence="6 7">DSM 1989</strain>
    </source>
</reference>
<keyword evidence="2 5" id="KW-0812">Transmembrane</keyword>
<dbReference type="Proteomes" id="UP000180254">
    <property type="component" value="Unassembled WGS sequence"/>
</dbReference>
<evidence type="ECO:0000256" key="5">
    <source>
        <dbReference type="SAM" id="Phobius"/>
    </source>
</evidence>
<gene>
    <name evidence="6" type="ORF">EUAN_08040</name>
</gene>
<sequence>MITTEQKILCAVSHLGIFLGIPIIAPLIVMVVSEDGFVKEQAKQAIVFQAGLAVMGIIGALTFIFIIGIFIAIAAVIMGLVFPIIATIRNMDGISYSYPVTGGLIKDGRI</sequence>
<keyword evidence="7" id="KW-1185">Reference proteome</keyword>
<dbReference type="InterPro" id="IPR019109">
    <property type="entry name" value="MamF_MmsF"/>
</dbReference>
<proteinExistence type="predicted"/>
<dbReference type="RefSeq" id="WP_071061921.1">
    <property type="nucleotide sequence ID" value="NZ_MKIE01000002.1"/>
</dbReference>
<evidence type="ECO:0000313" key="6">
    <source>
        <dbReference type="EMBL" id="OHW63020.1"/>
    </source>
</evidence>
<feature type="transmembrane region" description="Helical" evidence="5">
    <location>
        <begin position="52"/>
        <end position="85"/>
    </location>
</feature>
<dbReference type="AlphaFoldDB" id="A0A1S1V9E0"/>
<comment type="subcellular location">
    <subcellularLocation>
        <location evidence="1">Membrane</location>
        <topology evidence="1">Multi-pass membrane protein</topology>
    </subcellularLocation>
</comment>
<evidence type="ECO:0000313" key="7">
    <source>
        <dbReference type="Proteomes" id="UP000180254"/>
    </source>
</evidence>
<dbReference type="OrthoDB" id="1954294at2"/>
<comment type="caution">
    <text evidence="6">The sequence shown here is derived from an EMBL/GenBank/DDBJ whole genome shotgun (WGS) entry which is preliminary data.</text>
</comment>
<feature type="transmembrane region" description="Helical" evidence="5">
    <location>
        <begin position="12"/>
        <end position="32"/>
    </location>
</feature>
<evidence type="ECO:0000256" key="3">
    <source>
        <dbReference type="ARBA" id="ARBA00022989"/>
    </source>
</evidence>
<organism evidence="6 7">
    <name type="scientific">Andreesenia angusta</name>
    <dbReference type="NCBI Taxonomy" id="39480"/>
    <lineage>
        <taxon>Bacteria</taxon>
        <taxon>Bacillati</taxon>
        <taxon>Bacillota</taxon>
        <taxon>Tissierellia</taxon>
        <taxon>Tissierellales</taxon>
        <taxon>Gottschalkiaceae</taxon>
        <taxon>Andreesenia</taxon>
    </lineage>
</organism>
<dbReference type="Pfam" id="PF09685">
    <property type="entry name" value="MamF_MmsF"/>
    <property type="match status" value="1"/>
</dbReference>
<name>A0A1S1V9E0_9FIRM</name>
<evidence type="ECO:0008006" key="8">
    <source>
        <dbReference type="Google" id="ProtNLM"/>
    </source>
</evidence>
<evidence type="ECO:0000256" key="2">
    <source>
        <dbReference type="ARBA" id="ARBA00022692"/>
    </source>
</evidence>
<keyword evidence="4 5" id="KW-0472">Membrane</keyword>
<evidence type="ECO:0000256" key="1">
    <source>
        <dbReference type="ARBA" id="ARBA00004141"/>
    </source>
</evidence>
<accession>A0A1S1V9E0</accession>
<evidence type="ECO:0000256" key="4">
    <source>
        <dbReference type="ARBA" id="ARBA00023136"/>
    </source>
</evidence>
<dbReference type="EMBL" id="MKIE01000002">
    <property type="protein sequence ID" value="OHW63020.1"/>
    <property type="molecule type" value="Genomic_DNA"/>
</dbReference>